<reference evidence="2 3" key="1">
    <citation type="submission" date="2007-11" db="EMBL/GenBank/DDBJ databases">
        <authorList>
            <person name="Wagner-Dobler I."/>
            <person name="Ferriera S."/>
            <person name="Johnson J."/>
            <person name="Kravitz S."/>
            <person name="Beeson K."/>
            <person name="Sutton G."/>
            <person name="Rogers Y.-H."/>
            <person name="Friedman R."/>
            <person name="Frazier M."/>
            <person name="Venter J.C."/>
        </authorList>
    </citation>
    <scope>NUCLEOTIDE SEQUENCE [LARGE SCALE GENOMIC DNA]</scope>
    <source>
        <strain evidence="2 3">HEL-45</strain>
    </source>
</reference>
<feature type="signal peptide" evidence="1">
    <location>
        <begin position="1"/>
        <end position="43"/>
    </location>
</feature>
<evidence type="ECO:0000313" key="2">
    <source>
        <dbReference type="EMBL" id="EDQ04233.1"/>
    </source>
</evidence>
<gene>
    <name evidence="2" type="ORF">OIHEL45_14929</name>
</gene>
<dbReference type="Proteomes" id="UP000003257">
    <property type="component" value="Unassembled WGS sequence"/>
</dbReference>
<dbReference type="EMBL" id="ABID01000004">
    <property type="protein sequence ID" value="EDQ04233.1"/>
    <property type="molecule type" value="Genomic_DNA"/>
</dbReference>
<name>A0ABM9X444_9RHOB</name>
<accession>A0ABM9X444</accession>
<keyword evidence="1" id="KW-0732">Signal</keyword>
<proteinExistence type="predicted"/>
<comment type="caution">
    <text evidence="2">The sequence shown here is derived from an EMBL/GenBank/DDBJ whole genome shotgun (WGS) entry which is preliminary data.</text>
</comment>
<evidence type="ECO:0000256" key="1">
    <source>
        <dbReference type="SAM" id="SignalP"/>
    </source>
</evidence>
<evidence type="ECO:0000313" key="3">
    <source>
        <dbReference type="Proteomes" id="UP000003257"/>
    </source>
</evidence>
<dbReference type="InterPro" id="IPR019225">
    <property type="entry name" value="DUF2155"/>
</dbReference>
<dbReference type="Pfam" id="PF09923">
    <property type="entry name" value="DUF2155"/>
    <property type="match status" value="1"/>
</dbReference>
<protein>
    <recommendedName>
        <fullName evidence="4">DUF2155 domain-containing protein</fullName>
    </recommendedName>
</protein>
<sequence>MRPGSLNDRTAAPVARPQISRNPGGFMRKLLIAALLLAAPLHAQEGPQVASATGGVLRVLDKISGDTIDLEITKGDNQSLGNLQITMVDCRYPVGDPAANAYAALEITESGDSGTLFSGWMIAAAPALHALEHFRYDIWVLRCSTS</sequence>
<feature type="chain" id="PRO_5045789177" description="DUF2155 domain-containing protein" evidence="1">
    <location>
        <begin position="44"/>
        <end position="146"/>
    </location>
</feature>
<keyword evidence="3" id="KW-1185">Reference proteome</keyword>
<organism evidence="2 3">
    <name type="scientific">Sulfitobacter indolifex HEL-45</name>
    <dbReference type="NCBI Taxonomy" id="391624"/>
    <lineage>
        <taxon>Bacteria</taxon>
        <taxon>Pseudomonadati</taxon>
        <taxon>Pseudomonadota</taxon>
        <taxon>Alphaproteobacteria</taxon>
        <taxon>Rhodobacterales</taxon>
        <taxon>Roseobacteraceae</taxon>
        <taxon>Sulfitobacter</taxon>
    </lineage>
</organism>
<evidence type="ECO:0008006" key="4">
    <source>
        <dbReference type="Google" id="ProtNLM"/>
    </source>
</evidence>